<dbReference type="InterPro" id="IPR058498">
    <property type="entry name" value="DUF8185"/>
</dbReference>
<dbReference type="InterPro" id="IPR058323">
    <property type="entry name" value="DUF8010"/>
</dbReference>
<comment type="caution">
    <text evidence="3">The sequence shown here is derived from an EMBL/GenBank/DDBJ whole genome shotgun (WGS) entry which is preliminary data.</text>
</comment>
<name>A0ABW8CD34_9ACTN</name>
<dbReference type="RefSeq" id="WP_399654539.1">
    <property type="nucleotide sequence ID" value="NZ_JBITYG010000009.1"/>
</dbReference>
<dbReference type="EMBL" id="JBITYG010000009">
    <property type="protein sequence ID" value="MFI9104360.1"/>
    <property type="molecule type" value="Genomic_DNA"/>
</dbReference>
<dbReference type="Pfam" id="PF26035">
    <property type="entry name" value="DUF8010"/>
    <property type="match status" value="1"/>
</dbReference>
<keyword evidence="4" id="KW-1185">Reference proteome</keyword>
<protein>
    <submittedName>
        <fullName evidence="3">Uncharacterized protein</fullName>
    </submittedName>
</protein>
<reference evidence="3 4" key="1">
    <citation type="submission" date="2024-10" db="EMBL/GenBank/DDBJ databases">
        <title>The Natural Products Discovery Center: Release of the First 8490 Sequenced Strains for Exploring Actinobacteria Biosynthetic Diversity.</title>
        <authorList>
            <person name="Kalkreuter E."/>
            <person name="Kautsar S.A."/>
            <person name="Yang D."/>
            <person name="Bader C.D."/>
            <person name="Teijaro C.N."/>
            <person name="Fluegel L."/>
            <person name="Davis C.M."/>
            <person name="Simpson J.R."/>
            <person name="Lauterbach L."/>
            <person name="Steele A.D."/>
            <person name="Gui C."/>
            <person name="Meng S."/>
            <person name="Li G."/>
            <person name="Viehrig K."/>
            <person name="Ye F."/>
            <person name="Su P."/>
            <person name="Kiefer A.F."/>
            <person name="Nichols A."/>
            <person name="Cepeda A.J."/>
            <person name="Yan W."/>
            <person name="Fan B."/>
            <person name="Jiang Y."/>
            <person name="Adhikari A."/>
            <person name="Zheng C.-J."/>
            <person name="Schuster L."/>
            <person name="Cowan T.M."/>
            <person name="Smanski M.J."/>
            <person name="Chevrette M.G."/>
            <person name="De Carvalho L.P.S."/>
            <person name="Shen B."/>
        </authorList>
    </citation>
    <scope>NUCLEOTIDE SEQUENCE [LARGE SCALE GENOMIC DNA]</scope>
    <source>
        <strain evidence="3 4">NPDC053399</strain>
    </source>
</reference>
<dbReference type="Pfam" id="PF26572">
    <property type="entry name" value="DUF8185"/>
    <property type="match status" value="1"/>
</dbReference>
<dbReference type="Proteomes" id="UP001614394">
    <property type="component" value="Unassembled WGS sequence"/>
</dbReference>
<evidence type="ECO:0000313" key="4">
    <source>
        <dbReference type="Proteomes" id="UP001614394"/>
    </source>
</evidence>
<gene>
    <name evidence="3" type="ORF">ACIGXA_27975</name>
</gene>
<evidence type="ECO:0000259" key="1">
    <source>
        <dbReference type="Pfam" id="PF26035"/>
    </source>
</evidence>
<sequence length="232" mass="24215">MTRLLLAGAGEAAGLAAFLGRLVRWDKAAVVRLRSAEGVLAVFGQPPFGGVLAIRTASLRDVLDLDATVSAGQLLEGIQEHSGDAAEAGDAGDSGGDAVVVPPSVTGPAWAGLLPPRGGWQRIAEFAPEDVRAAAERLVGEFRSRTEVLVPERRTRAELDALAEEVWSRPVGDTALPMRAVHAAQALGFLRGGRDEPFTLLAAGAWLRLRTPYGSIAVRRTALGSGLTVTPA</sequence>
<evidence type="ECO:0000313" key="3">
    <source>
        <dbReference type="EMBL" id="MFI9104360.1"/>
    </source>
</evidence>
<evidence type="ECO:0000259" key="2">
    <source>
        <dbReference type="Pfam" id="PF26572"/>
    </source>
</evidence>
<feature type="domain" description="DUF8010" evidence="1">
    <location>
        <begin position="2"/>
        <end position="92"/>
    </location>
</feature>
<organism evidence="3 4">
    <name type="scientific">Streptomyces fildesensis</name>
    <dbReference type="NCBI Taxonomy" id="375757"/>
    <lineage>
        <taxon>Bacteria</taxon>
        <taxon>Bacillati</taxon>
        <taxon>Actinomycetota</taxon>
        <taxon>Actinomycetes</taxon>
        <taxon>Kitasatosporales</taxon>
        <taxon>Streptomycetaceae</taxon>
        <taxon>Streptomyces</taxon>
    </lineage>
</organism>
<proteinExistence type="predicted"/>
<feature type="domain" description="DUF8185" evidence="2">
    <location>
        <begin position="115"/>
        <end position="222"/>
    </location>
</feature>
<accession>A0ABW8CD34</accession>